<reference evidence="2" key="1">
    <citation type="submission" date="2023-02" db="EMBL/GenBank/DDBJ databases">
        <title>Genome of Flavobacteriaceae gen. nov. sp. strain F89.</title>
        <authorList>
            <person name="Wang Y."/>
        </authorList>
    </citation>
    <scope>NUCLEOTIDE SEQUENCE</scope>
    <source>
        <strain evidence="2">F89</strain>
    </source>
</reference>
<dbReference type="Pfam" id="PF00248">
    <property type="entry name" value="Aldo_ket_red"/>
    <property type="match status" value="1"/>
</dbReference>
<sequence length="298" mass="33766">MNAKVIGMNRVTLGTAGLGGTWRAVDLQQSVDTILYALDQGITHFDMAPAYMDAELVVGRALKQWKGENLFLSTKIGKRRGRADQKGLNDYKIDSIKSSLNTSLERLERDYVDLLFLHEPDQIPRELIHSVIDTLLSFKKQGRVKKLGLGGKPSKLLTPFIEQGNFDVVMDFNGYNLVEHQALKADFPFYKKHNLEIYEGSPLMMGLLGRRLETYTKHPPSWLPLKTIRQASNLQELASEYDMMLATMAHRYLLYSNNIDRMVIGPAVFSQMEATLNDIKEGPLEKGLLEKIHKIVNT</sequence>
<protein>
    <submittedName>
        <fullName evidence="2">Aldo/keto reductase</fullName>
    </submittedName>
</protein>
<evidence type="ECO:0000259" key="1">
    <source>
        <dbReference type="Pfam" id="PF00248"/>
    </source>
</evidence>
<dbReference type="PRINTS" id="PR00069">
    <property type="entry name" value="ALDKETRDTASE"/>
</dbReference>
<dbReference type="Gene3D" id="3.20.20.100">
    <property type="entry name" value="NADP-dependent oxidoreductase domain"/>
    <property type="match status" value="1"/>
</dbReference>
<evidence type="ECO:0000313" key="3">
    <source>
        <dbReference type="Proteomes" id="UP001200642"/>
    </source>
</evidence>
<dbReference type="EMBL" id="JAIRBC010000027">
    <property type="protein sequence ID" value="MCG2462242.1"/>
    <property type="molecule type" value="Genomic_DNA"/>
</dbReference>
<keyword evidence="3" id="KW-1185">Reference proteome</keyword>
<dbReference type="CDD" id="cd19090">
    <property type="entry name" value="AKR_AKR15A-like"/>
    <property type="match status" value="1"/>
</dbReference>
<dbReference type="InterPro" id="IPR036812">
    <property type="entry name" value="NAD(P)_OxRdtase_dom_sf"/>
</dbReference>
<dbReference type="Proteomes" id="UP001200642">
    <property type="component" value="Unassembled WGS sequence"/>
</dbReference>
<gene>
    <name evidence="2" type="ORF">K8352_15890</name>
</gene>
<dbReference type="SUPFAM" id="SSF51430">
    <property type="entry name" value="NAD(P)-linked oxidoreductase"/>
    <property type="match status" value="1"/>
</dbReference>
<name>A0AAE3JUB8_9FLAO</name>
<dbReference type="AlphaFoldDB" id="A0AAE3JUB8"/>
<dbReference type="RefSeq" id="WP_317903381.1">
    <property type="nucleotide sequence ID" value="NZ_JAIRBC010000027.1"/>
</dbReference>
<dbReference type="InterPro" id="IPR023210">
    <property type="entry name" value="NADP_OxRdtase_dom"/>
</dbReference>
<organism evidence="2 3">
    <name type="scientific">Cerina litoralis</name>
    <dbReference type="NCBI Taxonomy" id="2874477"/>
    <lineage>
        <taxon>Bacteria</taxon>
        <taxon>Pseudomonadati</taxon>
        <taxon>Bacteroidota</taxon>
        <taxon>Flavobacteriia</taxon>
        <taxon>Flavobacteriales</taxon>
        <taxon>Flavobacteriaceae</taxon>
        <taxon>Cerina</taxon>
    </lineage>
</organism>
<dbReference type="GO" id="GO:0016491">
    <property type="term" value="F:oxidoreductase activity"/>
    <property type="evidence" value="ECO:0007669"/>
    <property type="project" value="InterPro"/>
</dbReference>
<accession>A0AAE3JUB8</accession>
<proteinExistence type="predicted"/>
<dbReference type="GO" id="GO:0005829">
    <property type="term" value="C:cytosol"/>
    <property type="evidence" value="ECO:0007669"/>
    <property type="project" value="TreeGrafter"/>
</dbReference>
<feature type="domain" description="NADP-dependent oxidoreductase" evidence="1">
    <location>
        <begin position="11"/>
        <end position="295"/>
    </location>
</feature>
<dbReference type="PANTHER" id="PTHR42686">
    <property type="entry name" value="GH17980P-RELATED"/>
    <property type="match status" value="1"/>
</dbReference>
<dbReference type="PANTHER" id="PTHR42686:SF1">
    <property type="entry name" value="GH17980P-RELATED"/>
    <property type="match status" value="1"/>
</dbReference>
<comment type="caution">
    <text evidence="2">The sequence shown here is derived from an EMBL/GenBank/DDBJ whole genome shotgun (WGS) entry which is preliminary data.</text>
</comment>
<dbReference type="InterPro" id="IPR020471">
    <property type="entry name" value="AKR"/>
</dbReference>
<evidence type="ECO:0000313" key="2">
    <source>
        <dbReference type="EMBL" id="MCG2462242.1"/>
    </source>
</evidence>